<dbReference type="SUPFAM" id="SSF53756">
    <property type="entry name" value="UDP-Glycosyltransferase/glycogen phosphorylase"/>
    <property type="match status" value="1"/>
</dbReference>
<comment type="caution">
    <text evidence="1">The sequence shown here is derived from an EMBL/GenBank/DDBJ whole genome shotgun (WGS) entry which is preliminary data.</text>
</comment>
<sequence length="153" mass="16537">MDERRLTRVLAVSSSGGHWEQLMLLRDSFQGCDVQYAATMEGLGERSGVGATRIVPDFNANKPMRVLTGLMAVAKVVRDAKPNVVISTGAAPGLIALLVGKMIGARTIWIDSVANSERLSLSGRMAGRIADLWVTQWEHLANRNGPVYYGAVL</sequence>
<gene>
    <name evidence="1" type="ORF">G5B46_23790</name>
</gene>
<name>A0A6G4R519_9CAUL</name>
<organism evidence="1">
    <name type="scientific">Caulobacter sp. 602-2</name>
    <dbReference type="NCBI Taxonomy" id="2710887"/>
    <lineage>
        <taxon>Bacteria</taxon>
        <taxon>Pseudomonadati</taxon>
        <taxon>Pseudomonadota</taxon>
        <taxon>Alphaproteobacteria</taxon>
        <taxon>Caulobacterales</taxon>
        <taxon>Caulobacteraceae</taxon>
        <taxon>Caulobacter</taxon>
    </lineage>
</organism>
<dbReference type="GO" id="GO:0016740">
    <property type="term" value="F:transferase activity"/>
    <property type="evidence" value="ECO:0007669"/>
    <property type="project" value="UniProtKB-KW"/>
</dbReference>
<dbReference type="EMBL" id="JAAKGT010000021">
    <property type="protein sequence ID" value="NGM52644.1"/>
    <property type="molecule type" value="Genomic_DNA"/>
</dbReference>
<protein>
    <submittedName>
        <fullName evidence="1">Glucuronosyltransferase</fullName>
    </submittedName>
</protein>
<proteinExistence type="predicted"/>
<dbReference type="Gene3D" id="3.40.50.2000">
    <property type="entry name" value="Glycogen Phosphorylase B"/>
    <property type="match status" value="1"/>
</dbReference>
<evidence type="ECO:0000313" key="1">
    <source>
        <dbReference type="EMBL" id="NGM52644.1"/>
    </source>
</evidence>
<dbReference type="GO" id="GO:0006488">
    <property type="term" value="P:dolichol-linked oligosaccharide biosynthetic process"/>
    <property type="evidence" value="ECO:0007669"/>
    <property type="project" value="InterPro"/>
</dbReference>
<accession>A0A6G4R519</accession>
<dbReference type="InterPro" id="IPR013969">
    <property type="entry name" value="Oligosacch_biosynth_Alg14"/>
</dbReference>
<keyword evidence="1" id="KW-0808">Transferase</keyword>
<reference evidence="1" key="1">
    <citation type="submission" date="2020-02" db="EMBL/GenBank/DDBJ databases">
        <authorList>
            <person name="Gao J."/>
            <person name="Sun J."/>
        </authorList>
    </citation>
    <scope>NUCLEOTIDE SEQUENCE</scope>
    <source>
        <strain evidence="1">602-2</strain>
    </source>
</reference>
<dbReference type="Pfam" id="PF08660">
    <property type="entry name" value="Alg14"/>
    <property type="match status" value="1"/>
</dbReference>
<dbReference type="AlphaFoldDB" id="A0A6G4R519"/>